<name>A0A934RPT6_9BACT</name>
<dbReference type="AlphaFoldDB" id="A0A934RPT6"/>
<keyword evidence="7" id="KW-1185">Reference proteome</keyword>
<dbReference type="PANTHER" id="PTHR37467">
    <property type="entry name" value="EXPORTED CALCIUM-BINDING GLYCOPROTEIN-RELATED"/>
    <property type="match status" value="1"/>
</dbReference>
<evidence type="ECO:0000256" key="1">
    <source>
        <dbReference type="ARBA" id="ARBA00004613"/>
    </source>
</evidence>
<dbReference type="PANTHER" id="PTHR37467:SF1">
    <property type="entry name" value="EXPORTED CALCIUM-BINDING GLYCOPROTEIN"/>
    <property type="match status" value="1"/>
</dbReference>
<sequence length="738" mass="77066">MKKPILSLLAWFPLLNGQVLIDATFDGIDNDLNAAFNVIDNGRSSPGWNAETGLIDRGAAVSATAGIVSESTVDFTLLGENALRLEVVVDGGSGVIGANGIFVGFQEADGGTDSGSELWNNLAPSFGLVIDGGKFRALWGVSSGGRDSIGVFTDPNYGVATAESVNDGFTVLLFIDTEGYLIEIEGLETGEGVAITGGDGIWGEPSENTPFPFEEFTTAMRVAVTGQNSNSGLGTLDLASIKLEMIGSLDSDGDDLPDSWEDRHFGNNDGVIEDSDLTPQSGMGDPDSDGLNNSTEYSLGLDPNDEDSDDDGLSDGVEVNEEGTNPLLADTDGDGLSDGGEVSGGLTDPKLADTDSDGVDDGIDGEPANPNNDDDGDGLTNVQETEGTLNPYLSGALGPPPGDPTNPLAMDSDGDGLADRTEIEDSNGSVTDPNRVDTDVDGIQDAIEIESNSDPVSAESVPVFASVNWSAEVFDAASDLSNEGALEFAENYNGSDLTVDGIPFLGVQRSGSNKGSERVKTFLGSQIGGTLAQFYDGEVPEIVPLVTNFWFAGGGASNDKIAIGGLTEGKTYLIQFGQVDDRADASIVGRYVRLDDSFGGNSSGDPVGLTNTIYGGPGNPPLLYTGVFTAVSSYQVYSQKIILPNGNTAGSHLSFMQVREIEPEGQIVVLACDYDEGVFSIDFGGLHPDKSYRLVRGADLLAFDEVVEGPRLASGTSDVFGDSSPDDEKAFYRLEEVE</sequence>
<evidence type="ECO:0000256" key="2">
    <source>
        <dbReference type="ARBA" id="ARBA00022525"/>
    </source>
</evidence>
<dbReference type="GO" id="GO:0005509">
    <property type="term" value="F:calcium ion binding"/>
    <property type="evidence" value="ECO:0007669"/>
    <property type="project" value="InterPro"/>
</dbReference>
<protein>
    <recommendedName>
        <fullName evidence="8">Thrombospondin type 3 repeat-containing protein</fullName>
    </recommendedName>
</protein>
<feature type="compositionally biased region" description="Acidic residues" evidence="5">
    <location>
        <begin position="303"/>
        <end position="321"/>
    </location>
</feature>
<dbReference type="RefSeq" id="WP_200390696.1">
    <property type="nucleotide sequence ID" value="NZ_JAENIO010000007.1"/>
</dbReference>
<keyword evidence="3" id="KW-0732">Signal</keyword>
<dbReference type="InterPro" id="IPR028974">
    <property type="entry name" value="TSP_type-3_rpt"/>
</dbReference>
<gene>
    <name evidence="6" type="ORF">JIN78_04250</name>
</gene>
<dbReference type="Pfam" id="PF18884">
    <property type="entry name" value="TSP3_bac"/>
    <property type="match status" value="2"/>
</dbReference>
<keyword evidence="2" id="KW-0964">Secreted</keyword>
<proteinExistence type="predicted"/>
<organism evidence="6 7">
    <name type="scientific">Roseibacillus ishigakijimensis</name>
    <dbReference type="NCBI Taxonomy" id="454146"/>
    <lineage>
        <taxon>Bacteria</taxon>
        <taxon>Pseudomonadati</taxon>
        <taxon>Verrucomicrobiota</taxon>
        <taxon>Verrucomicrobiia</taxon>
        <taxon>Verrucomicrobiales</taxon>
        <taxon>Verrucomicrobiaceae</taxon>
        <taxon>Roseibacillus</taxon>
    </lineage>
</organism>
<evidence type="ECO:0000256" key="4">
    <source>
        <dbReference type="ARBA" id="ARBA00022837"/>
    </source>
</evidence>
<evidence type="ECO:0000313" key="7">
    <source>
        <dbReference type="Proteomes" id="UP000604083"/>
    </source>
</evidence>
<comment type="caution">
    <text evidence="6">The sequence shown here is derived from an EMBL/GenBank/DDBJ whole genome shotgun (WGS) entry which is preliminary data.</text>
</comment>
<feature type="compositionally biased region" description="Acidic residues" evidence="5">
    <location>
        <begin position="354"/>
        <end position="364"/>
    </location>
</feature>
<comment type="subcellular location">
    <subcellularLocation>
        <location evidence="1">Secreted</location>
    </subcellularLocation>
</comment>
<accession>A0A934RPT6</accession>
<reference evidence="6" key="1">
    <citation type="submission" date="2021-01" db="EMBL/GenBank/DDBJ databases">
        <title>Modified the classification status of verrucomicrobia.</title>
        <authorList>
            <person name="Feng X."/>
        </authorList>
    </citation>
    <scope>NUCLEOTIDE SEQUENCE</scope>
    <source>
        <strain evidence="6">KCTC 12986</strain>
    </source>
</reference>
<dbReference type="InterPro" id="IPR059100">
    <property type="entry name" value="TSP3_bac"/>
</dbReference>
<dbReference type="Proteomes" id="UP000604083">
    <property type="component" value="Unassembled WGS sequence"/>
</dbReference>
<feature type="region of interest" description="Disordered" evidence="5">
    <location>
        <begin position="253"/>
        <end position="437"/>
    </location>
</feature>
<keyword evidence="4" id="KW-0106">Calcium</keyword>
<evidence type="ECO:0000256" key="5">
    <source>
        <dbReference type="SAM" id="MobiDB-lite"/>
    </source>
</evidence>
<dbReference type="InterPro" id="IPR053180">
    <property type="entry name" value="Ca-binding_acidic-repeat"/>
</dbReference>
<dbReference type="Gene3D" id="4.10.1080.10">
    <property type="entry name" value="TSP type-3 repeat"/>
    <property type="match status" value="1"/>
</dbReference>
<evidence type="ECO:0000256" key="3">
    <source>
        <dbReference type="ARBA" id="ARBA00022729"/>
    </source>
</evidence>
<dbReference type="EMBL" id="JAENIO010000007">
    <property type="protein sequence ID" value="MBK1833263.1"/>
    <property type="molecule type" value="Genomic_DNA"/>
</dbReference>
<evidence type="ECO:0000313" key="6">
    <source>
        <dbReference type="EMBL" id="MBK1833263.1"/>
    </source>
</evidence>
<evidence type="ECO:0008006" key="8">
    <source>
        <dbReference type="Google" id="ProtNLM"/>
    </source>
</evidence>